<sequence>MLKKAALDFGQALAQLGQLEWTCILSRKMNSNIIVDTTGTLRRDATTILSNLRRVCILADLQEVLPEIDRFGSLLTTNDVVIEDAKGAASHLKYRLFEELQNEYYFQVDRRDVNFYGNRNLFGERVGKKFKLAATDIENAGNCLALRQADATVFHLMRAMEIAVRNLSKRLGVTITPNTTWRQMTGLMDDKIKKMPDNTMKLKRRKNEWEAARANLHHVGSVWRNNTMHPATSYTPSQALDVFNAVRVSMNSLAEL</sequence>
<protein>
    <submittedName>
        <fullName evidence="1">Uncharacterized protein</fullName>
    </submittedName>
</protein>
<accession>A0A2M6UH89</accession>
<dbReference type="EMBL" id="LFJC01000003">
    <property type="protein sequence ID" value="PIT03994.1"/>
    <property type="molecule type" value="Genomic_DNA"/>
</dbReference>
<dbReference type="RefSeq" id="WP_100179122.1">
    <property type="nucleotide sequence ID" value="NZ_LFJC01000003.1"/>
</dbReference>
<dbReference type="Proteomes" id="UP000228930">
    <property type="component" value="Unassembled WGS sequence"/>
</dbReference>
<reference evidence="1 2" key="1">
    <citation type="submission" date="2015-06" db="EMBL/GenBank/DDBJ databases">
        <title>Comparative genome analysis of nirS-carrying Bradyrhizobium sp. strains.</title>
        <authorList>
            <person name="Ishii S."/>
            <person name="Jang J."/>
            <person name="Nishizawa T."/>
            <person name="Senoo K."/>
        </authorList>
    </citation>
    <scope>NUCLEOTIDE SEQUENCE [LARGE SCALE GENOMIC DNA]</scope>
    <source>
        <strain evidence="1 2">TSA1</strain>
    </source>
</reference>
<organism evidence="1 2">
    <name type="scientific">Bradyrhizobium nitroreducens</name>
    <dbReference type="NCBI Taxonomy" id="709803"/>
    <lineage>
        <taxon>Bacteria</taxon>
        <taxon>Pseudomonadati</taxon>
        <taxon>Pseudomonadota</taxon>
        <taxon>Alphaproteobacteria</taxon>
        <taxon>Hyphomicrobiales</taxon>
        <taxon>Nitrobacteraceae</taxon>
        <taxon>Bradyrhizobium</taxon>
    </lineage>
</organism>
<evidence type="ECO:0000313" key="1">
    <source>
        <dbReference type="EMBL" id="PIT03994.1"/>
    </source>
</evidence>
<comment type="caution">
    <text evidence="1">The sequence shown here is derived from an EMBL/GenBank/DDBJ whole genome shotgun (WGS) entry which is preliminary data.</text>
</comment>
<gene>
    <name evidence="1" type="ORF">TSA1_26885</name>
</gene>
<dbReference type="AlphaFoldDB" id="A0A2M6UH89"/>
<evidence type="ECO:0000313" key="2">
    <source>
        <dbReference type="Proteomes" id="UP000228930"/>
    </source>
</evidence>
<keyword evidence="2" id="KW-1185">Reference proteome</keyword>
<proteinExistence type="predicted"/>
<name>A0A2M6UH89_9BRAD</name>